<reference evidence="2 3" key="1">
    <citation type="submission" date="2016-10" db="EMBL/GenBank/DDBJ databases">
        <authorList>
            <person name="de Groot N.N."/>
        </authorList>
    </citation>
    <scope>NUCLEOTIDE SEQUENCE [LARGE SCALE GENOMIC DNA]</scope>
    <source>
        <strain evidence="2 3">DSM 26000</strain>
    </source>
</reference>
<organism evidence="2 3">
    <name type="scientific">Halpernia frigidisoli</name>
    <dbReference type="NCBI Taxonomy" id="1125876"/>
    <lineage>
        <taxon>Bacteria</taxon>
        <taxon>Pseudomonadati</taxon>
        <taxon>Bacteroidota</taxon>
        <taxon>Flavobacteriia</taxon>
        <taxon>Flavobacteriales</taxon>
        <taxon>Weeksellaceae</taxon>
        <taxon>Chryseobacterium group</taxon>
        <taxon>Halpernia</taxon>
    </lineage>
</organism>
<evidence type="ECO:0000313" key="2">
    <source>
        <dbReference type="EMBL" id="SFH95917.1"/>
    </source>
</evidence>
<keyword evidence="1" id="KW-0812">Transmembrane</keyword>
<dbReference type="STRING" id="1125876.SAMN05443292_0963"/>
<keyword evidence="1" id="KW-0472">Membrane</keyword>
<evidence type="ECO:0000256" key="1">
    <source>
        <dbReference type="SAM" id="Phobius"/>
    </source>
</evidence>
<keyword evidence="1" id="KW-1133">Transmembrane helix</keyword>
<proteinExistence type="predicted"/>
<gene>
    <name evidence="2" type="ORF">SAMN05443292_0963</name>
</gene>
<keyword evidence="3" id="KW-1185">Reference proteome</keyword>
<dbReference type="Proteomes" id="UP000198931">
    <property type="component" value="Unassembled WGS sequence"/>
</dbReference>
<dbReference type="EMBL" id="FOQT01000001">
    <property type="protein sequence ID" value="SFH95917.1"/>
    <property type="molecule type" value="Genomic_DNA"/>
</dbReference>
<name>A0A1I3EAC0_9FLAO</name>
<dbReference type="AlphaFoldDB" id="A0A1I3EAC0"/>
<dbReference type="RefSeq" id="WP_177205424.1">
    <property type="nucleotide sequence ID" value="NZ_FOQT01000001.1"/>
</dbReference>
<feature type="transmembrane region" description="Helical" evidence="1">
    <location>
        <begin position="12"/>
        <end position="34"/>
    </location>
</feature>
<protein>
    <submittedName>
        <fullName evidence="2">Uncharacterized protein</fullName>
    </submittedName>
</protein>
<accession>A0A1I3EAC0</accession>
<sequence>MEPSNKNKPPKALIAVVAVIAFVIIFYIVLTFFFPGLFSGMNTGEVAPVSN</sequence>
<evidence type="ECO:0000313" key="3">
    <source>
        <dbReference type="Proteomes" id="UP000198931"/>
    </source>
</evidence>